<comment type="catalytic activity">
    <reaction evidence="8 9">
        <text>(R)-pantoate + NADP(+) = 2-dehydropantoate + NADPH + H(+)</text>
        <dbReference type="Rhea" id="RHEA:16233"/>
        <dbReference type="ChEBI" id="CHEBI:11561"/>
        <dbReference type="ChEBI" id="CHEBI:15378"/>
        <dbReference type="ChEBI" id="CHEBI:15980"/>
        <dbReference type="ChEBI" id="CHEBI:57783"/>
        <dbReference type="ChEBI" id="CHEBI:58349"/>
        <dbReference type="EC" id="1.1.1.169"/>
    </reaction>
</comment>
<dbReference type="Pfam" id="PF02558">
    <property type="entry name" value="ApbA"/>
    <property type="match status" value="1"/>
</dbReference>
<dbReference type="Pfam" id="PF08546">
    <property type="entry name" value="ApbA_C"/>
    <property type="match status" value="1"/>
</dbReference>
<evidence type="ECO:0000256" key="3">
    <source>
        <dbReference type="ARBA" id="ARBA00013014"/>
    </source>
</evidence>
<comment type="similarity">
    <text evidence="2 9">Belongs to the ketopantoate reductase family.</text>
</comment>
<evidence type="ECO:0000256" key="1">
    <source>
        <dbReference type="ARBA" id="ARBA00004994"/>
    </source>
</evidence>
<dbReference type="AlphaFoldDB" id="A0A5K7ZDM9"/>
<dbReference type="UniPathway" id="UPA00028">
    <property type="reaction ID" value="UER00004"/>
</dbReference>
<name>A0A5K7ZDM9_9BACT</name>
<evidence type="ECO:0000256" key="2">
    <source>
        <dbReference type="ARBA" id="ARBA00007870"/>
    </source>
</evidence>
<evidence type="ECO:0000313" key="12">
    <source>
        <dbReference type="EMBL" id="BBO77813.1"/>
    </source>
</evidence>
<evidence type="ECO:0000256" key="4">
    <source>
        <dbReference type="ARBA" id="ARBA00019465"/>
    </source>
</evidence>
<dbReference type="NCBIfam" id="TIGR00745">
    <property type="entry name" value="apbA_panE"/>
    <property type="match status" value="1"/>
</dbReference>
<keyword evidence="9" id="KW-0566">Pantothenate biosynthesis</keyword>
<dbReference type="Proteomes" id="UP000427769">
    <property type="component" value="Chromosome"/>
</dbReference>
<evidence type="ECO:0000256" key="8">
    <source>
        <dbReference type="ARBA" id="ARBA00048793"/>
    </source>
</evidence>
<organism evidence="12 13">
    <name type="scientific">Desulfosarcina widdelii</name>
    <dbReference type="NCBI Taxonomy" id="947919"/>
    <lineage>
        <taxon>Bacteria</taxon>
        <taxon>Pseudomonadati</taxon>
        <taxon>Thermodesulfobacteriota</taxon>
        <taxon>Desulfobacteria</taxon>
        <taxon>Desulfobacterales</taxon>
        <taxon>Desulfosarcinaceae</taxon>
        <taxon>Desulfosarcina</taxon>
    </lineage>
</organism>
<reference evidence="12 13" key="1">
    <citation type="submission" date="2019-11" db="EMBL/GenBank/DDBJ databases">
        <title>Comparative genomics of hydrocarbon-degrading Desulfosarcina strains.</title>
        <authorList>
            <person name="Watanabe M."/>
            <person name="Kojima H."/>
            <person name="Fukui M."/>
        </authorList>
    </citation>
    <scope>NUCLEOTIDE SEQUENCE [LARGE SCALE GENOMIC DNA]</scope>
    <source>
        <strain evidence="12 13">PP31</strain>
    </source>
</reference>
<dbReference type="EC" id="1.1.1.169" evidence="3 9"/>
<proteinExistence type="inferred from homology"/>
<comment type="function">
    <text evidence="9">Catalyzes the NADPH-dependent reduction of ketopantoate into pantoic acid.</text>
</comment>
<evidence type="ECO:0000313" key="13">
    <source>
        <dbReference type="Proteomes" id="UP000427769"/>
    </source>
</evidence>
<dbReference type="GO" id="GO:0005737">
    <property type="term" value="C:cytoplasm"/>
    <property type="evidence" value="ECO:0007669"/>
    <property type="project" value="TreeGrafter"/>
</dbReference>
<dbReference type="GO" id="GO:0015940">
    <property type="term" value="P:pantothenate biosynthetic process"/>
    <property type="evidence" value="ECO:0007669"/>
    <property type="project" value="UniProtKB-UniPathway"/>
</dbReference>
<evidence type="ECO:0000256" key="7">
    <source>
        <dbReference type="ARBA" id="ARBA00032024"/>
    </source>
</evidence>
<dbReference type="InterPro" id="IPR036291">
    <property type="entry name" value="NAD(P)-bd_dom_sf"/>
</dbReference>
<keyword evidence="6 9" id="KW-0560">Oxidoreductase</keyword>
<keyword evidence="5 9" id="KW-0521">NADP</keyword>
<evidence type="ECO:0000256" key="6">
    <source>
        <dbReference type="ARBA" id="ARBA00023002"/>
    </source>
</evidence>
<feature type="domain" description="Ketopantoate reductase C-terminal" evidence="11">
    <location>
        <begin position="105"/>
        <end position="225"/>
    </location>
</feature>
<dbReference type="PANTHER" id="PTHR43765">
    <property type="entry name" value="2-DEHYDROPANTOATE 2-REDUCTASE-RELATED"/>
    <property type="match status" value="1"/>
</dbReference>
<dbReference type="InterPro" id="IPR013328">
    <property type="entry name" value="6PGD_dom2"/>
</dbReference>
<evidence type="ECO:0000259" key="11">
    <source>
        <dbReference type="Pfam" id="PF08546"/>
    </source>
</evidence>
<dbReference type="Gene3D" id="3.40.50.720">
    <property type="entry name" value="NAD(P)-binding Rossmann-like Domain"/>
    <property type="match status" value="1"/>
</dbReference>
<feature type="domain" description="Ketopantoate reductase N-terminal" evidence="10">
    <location>
        <begin position="2"/>
        <end position="78"/>
    </location>
</feature>
<evidence type="ECO:0000256" key="5">
    <source>
        <dbReference type="ARBA" id="ARBA00022857"/>
    </source>
</evidence>
<evidence type="ECO:0000256" key="9">
    <source>
        <dbReference type="RuleBase" id="RU362068"/>
    </source>
</evidence>
<dbReference type="Gene3D" id="1.10.1040.10">
    <property type="entry name" value="N-(1-d-carboxylethyl)-l-norvaline Dehydrogenase, domain 2"/>
    <property type="match status" value="1"/>
</dbReference>
<dbReference type="InterPro" id="IPR003710">
    <property type="entry name" value="ApbA"/>
</dbReference>
<dbReference type="SUPFAM" id="SSF48179">
    <property type="entry name" value="6-phosphogluconate dehydrogenase C-terminal domain-like"/>
    <property type="match status" value="1"/>
</dbReference>
<dbReference type="GO" id="GO:0008677">
    <property type="term" value="F:2-dehydropantoate 2-reductase activity"/>
    <property type="evidence" value="ECO:0007669"/>
    <property type="project" value="UniProtKB-EC"/>
</dbReference>
<keyword evidence="13" id="KW-1185">Reference proteome</keyword>
<dbReference type="PANTHER" id="PTHR43765:SF2">
    <property type="entry name" value="2-DEHYDROPANTOATE 2-REDUCTASE"/>
    <property type="match status" value="1"/>
</dbReference>
<protein>
    <recommendedName>
        <fullName evidence="4 9">2-dehydropantoate 2-reductase</fullName>
        <ecNumber evidence="3 9">1.1.1.169</ecNumber>
    </recommendedName>
    <alternativeName>
        <fullName evidence="7 9">Ketopantoate reductase</fullName>
    </alternativeName>
</protein>
<dbReference type="InterPro" id="IPR050838">
    <property type="entry name" value="Ketopantoate_reductase"/>
</dbReference>
<dbReference type="InterPro" id="IPR013752">
    <property type="entry name" value="KPA_reductase"/>
</dbReference>
<dbReference type="SUPFAM" id="SSF51735">
    <property type="entry name" value="NAD(P)-binding Rossmann-fold domains"/>
    <property type="match status" value="1"/>
</dbReference>
<comment type="pathway">
    <text evidence="1 9">Cofactor biosynthesis; (R)-pantothenate biosynthesis; (R)-pantoate from 3-methyl-2-oxobutanoate: step 2/2.</text>
</comment>
<dbReference type="EMBL" id="AP021875">
    <property type="protein sequence ID" value="BBO77813.1"/>
    <property type="molecule type" value="Genomic_DNA"/>
</dbReference>
<dbReference type="GO" id="GO:0050661">
    <property type="term" value="F:NADP binding"/>
    <property type="evidence" value="ECO:0007669"/>
    <property type="project" value="TreeGrafter"/>
</dbReference>
<dbReference type="FunFam" id="1.10.1040.10:FF:000017">
    <property type="entry name" value="2-dehydropantoate 2-reductase"/>
    <property type="match status" value="1"/>
</dbReference>
<evidence type="ECO:0000259" key="10">
    <source>
        <dbReference type="Pfam" id="PF02558"/>
    </source>
</evidence>
<dbReference type="InterPro" id="IPR013332">
    <property type="entry name" value="KPR_N"/>
</dbReference>
<gene>
    <name evidence="12" type="ORF">DSCW_52300</name>
</gene>
<sequence length="254" mass="27474">MLALVLVKSWQTERAAKQLRSFLHPQGVALSLQNGLGNHQKLSAILGADRVFTGVTTTGATLVAPGRVRAGGEGAISFVASDRLEPFRERFKKSGFVVETATSMEPLIWGKLAINAAINPLSVIWRVANGELVCQQSTRKLMAMTAREVEAVALAYGIQLPFEDVVEAVEGVAQRTAQNRSSMLQDVLRGAPTEVDAINGEVIRAARKVGVPVPINRILLYLVKSIVKRKSTRKCNYANCKSVGRTASRPPTTL</sequence>
<accession>A0A5K7ZDM9</accession>
<dbReference type="InterPro" id="IPR008927">
    <property type="entry name" value="6-PGluconate_DH-like_C_sf"/>
</dbReference>
<dbReference type="KEGG" id="dwd:DSCW_52300"/>